<dbReference type="RefSeq" id="WP_265987202.1">
    <property type="nucleotide sequence ID" value="NZ_JAPHAV010000043.1"/>
</dbReference>
<gene>
    <name evidence="2" type="ORF">OPR82_22590</name>
</gene>
<evidence type="ECO:0000313" key="2">
    <source>
        <dbReference type="EMBL" id="MCX2699472.1"/>
    </source>
</evidence>
<proteinExistence type="predicted"/>
<name>A0ABT3QV25_9HYPH</name>
<feature type="compositionally biased region" description="Basic and acidic residues" evidence="1">
    <location>
        <begin position="68"/>
        <end position="82"/>
    </location>
</feature>
<feature type="compositionally biased region" description="Polar residues" evidence="1">
    <location>
        <begin position="27"/>
        <end position="36"/>
    </location>
</feature>
<protein>
    <submittedName>
        <fullName evidence="2">Uncharacterized protein</fullName>
    </submittedName>
</protein>
<reference evidence="2 3" key="1">
    <citation type="submission" date="2022-11" db="EMBL/GenBank/DDBJ databases">
        <title>Brucella sp. YY2X, whole genome shotgun sequencing project.</title>
        <authorList>
            <person name="Yang Y."/>
        </authorList>
    </citation>
    <scope>NUCLEOTIDE SEQUENCE [LARGE SCALE GENOMIC DNA]</scope>
    <source>
        <strain evidence="2 3">YY2X</strain>
    </source>
</reference>
<sequence length="238" mass="26178">MIKPEILDAMVASGCTAEQIAAVVKASMSSRSSNAERQARFRAKRKTQQGVTSNESNVTGVTVTDVVSPKKETSPTPPKEKTTPSTISEANASSISLETEFEQQFWPAYPRRVGKGQALKAFRAARKQSDLETIMAGIRRYAASRQGENPEYTKHASTWLNGQCWLDEADPKFSAHRSDPPYRRGESATDIWRDELIERGILRDEPDSHQSSILDVGHGGGYFEGNVHPLRIASAGSK</sequence>
<keyword evidence="3" id="KW-1185">Reference proteome</keyword>
<feature type="compositionally biased region" description="Polar residues" evidence="1">
    <location>
        <begin position="48"/>
        <end position="62"/>
    </location>
</feature>
<evidence type="ECO:0000313" key="3">
    <source>
        <dbReference type="Proteomes" id="UP001301216"/>
    </source>
</evidence>
<comment type="caution">
    <text evidence="2">The sequence shown here is derived from an EMBL/GenBank/DDBJ whole genome shotgun (WGS) entry which is preliminary data.</text>
</comment>
<organism evidence="2 3">
    <name type="scientific">Ochrobactrum chromiisoli</name>
    <dbReference type="NCBI Taxonomy" id="2993941"/>
    <lineage>
        <taxon>Bacteria</taxon>
        <taxon>Pseudomonadati</taxon>
        <taxon>Pseudomonadota</taxon>
        <taxon>Alphaproteobacteria</taxon>
        <taxon>Hyphomicrobiales</taxon>
        <taxon>Brucellaceae</taxon>
        <taxon>Brucella/Ochrobactrum group</taxon>
        <taxon>Ochrobactrum</taxon>
    </lineage>
</organism>
<evidence type="ECO:0000256" key="1">
    <source>
        <dbReference type="SAM" id="MobiDB-lite"/>
    </source>
</evidence>
<feature type="region of interest" description="Disordered" evidence="1">
    <location>
        <begin position="27"/>
        <end position="90"/>
    </location>
</feature>
<dbReference type="Proteomes" id="UP001301216">
    <property type="component" value="Unassembled WGS sequence"/>
</dbReference>
<dbReference type="EMBL" id="JAPHAV010000043">
    <property type="protein sequence ID" value="MCX2699472.1"/>
    <property type="molecule type" value="Genomic_DNA"/>
</dbReference>
<accession>A0ABT3QV25</accession>